<gene>
    <name evidence="3" type="ORF">A7X83_12255</name>
</gene>
<dbReference type="SUPFAM" id="SSF49265">
    <property type="entry name" value="Fibronectin type III"/>
    <property type="match status" value="1"/>
</dbReference>
<evidence type="ECO:0000313" key="4">
    <source>
        <dbReference type="Proteomes" id="UP000249614"/>
    </source>
</evidence>
<organism evidence="3 4">
    <name type="scientific">Stenotrophomonas maltophilia</name>
    <name type="common">Pseudomonas maltophilia</name>
    <name type="synonym">Xanthomonas maltophilia</name>
    <dbReference type="NCBI Taxonomy" id="40324"/>
    <lineage>
        <taxon>Bacteria</taxon>
        <taxon>Pseudomonadati</taxon>
        <taxon>Pseudomonadota</taxon>
        <taxon>Gammaproteobacteria</taxon>
        <taxon>Lysobacterales</taxon>
        <taxon>Lysobacteraceae</taxon>
        <taxon>Stenotrophomonas</taxon>
        <taxon>Stenotrophomonas maltophilia group</taxon>
    </lineage>
</organism>
<dbReference type="InterPro" id="IPR031325">
    <property type="entry name" value="RHS_repeat"/>
</dbReference>
<accession>A0A2W6I289</accession>
<dbReference type="InterPro" id="IPR056823">
    <property type="entry name" value="TEN-like_YD-shell"/>
</dbReference>
<dbReference type="RefSeq" id="WP_111113048.1">
    <property type="nucleotide sequence ID" value="NZ_LXXM01000192.1"/>
</dbReference>
<dbReference type="PROSITE" id="PS50853">
    <property type="entry name" value="FN3"/>
    <property type="match status" value="1"/>
</dbReference>
<name>A0A2W6I289_STEMA</name>
<evidence type="ECO:0000313" key="3">
    <source>
        <dbReference type="EMBL" id="PZS89860.1"/>
    </source>
</evidence>
<dbReference type="InterPro" id="IPR036116">
    <property type="entry name" value="FN3_sf"/>
</dbReference>
<keyword evidence="1" id="KW-0677">Repeat</keyword>
<evidence type="ECO:0000256" key="1">
    <source>
        <dbReference type="ARBA" id="ARBA00022737"/>
    </source>
</evidence>
<feature type="domain" description="Fibronectin type-III" evidence="2">
    <location>
        <begin position="1385"/>
        <end position="1474"/>
    </location>
</feature>
<protein>
    <recommendedName>
        <fullName evidence="2">Fibronectin type-III domain-containing protein</fullName>
    </recommendedName>
</protein>
<proteinExistence type="predicted"/>
<dbReference type="Gene3D" id="2.180.10.10">
    <property type="entry name" value="RHS repeat-associated core"/>
    <property type="match status" value="2"/>
</dbReference>
<dbReference type="Gene3D" id="2.60.40.10">
    <property type="entry name" value="Immunoglobulins"/>
    <property type="match status" value="1"/>
</dbReference>
<comment type="caution">
    <text evidence="3">The sequence shown here is derived from an EMBL/GenBank/DDBJ whole genome shotgun (WGS) entry which is preliminary data.</text>
</comment>
<dbReference type="EMBL" id="LXXM01000192">
    <property type="protein sequence ID" value="PZS89860.1"/>
    <property type="molecule type" value="Genomic_DNA"/>
</dbReference>
<dbReference type="Pfam" id="PF25023">
    <property type="entry name" value="TEN_YD-shell"/>
    <property type="match status" value="1"/>
</dbReference>
<evidence type="ECO:0000259" key="2">
    <source>
        <dbReference type="PROSITE" id="PS50853"/>
    </source>
</evidence>
<reference evidence="3 4" key="1">
    <citation type="submission" date="2016-05" db="EMBL/GenBank/DDBJ databases">
        <authorList>
            <person name="Lavstsen T."/>
            <person name="Jespersen J.S."/>
        </authorList>
    </citation>
    <scope>NUCLEOTIDE SEQUENCE [LARGE SCALE GENOMIC DNA]</scope>
    <source>
        <strain evidence="3 4">SM-5815</strain>
    </source>
</reference>
<dbReference type="InterPro" id="IPR003961">
    <property type="entry name" value="FN3_dom"/>
</dbReference>
<dbReference type="InterPro" id="IPR013783">
    <property type="entry name" value="Ig-like_fold"/>
</dbReference>
<dbReference type="CDD" id="cd00063">
    <property type="entry name" value="FN3"/>
    <property type="match status" value="2"/>
</dbReference>
<dbReference type="Proteomes" id="UP000249614">
    <property type="component" value="Unassembled WGS sequence"/>
</dbReference>
<sequence>MRIDTTEVAINSCWRAVATIALATGIICTAQAQQAVQQPYQEYDKKLRSAEQVAALTSELFGDAVNVYDQSGYFRQTDIDLAGNNALPVRLERRLNVRPIPEYGLSPLIYGGAGDWNIDVPFISGVFDSQYGWTYRGSRKVPRCSANFIPYTPPPFRIEDIWSGYTVNLPGEGARSLMGDPPASLKPASRQSENWSWTTSAMDTVSCTPMIAGLEGEGFILQTTSGIKYTFNVGTERVVGLMGSIGANAAQARLEIYLLASRIEDRFGNSVSISYNGNGHPTSITSSDGRSITLNYAGNRLQSASANGRTWTYGYAGNSLQRVTQPDAAWWEINHLSDMRIVYENWPEDPSQGCGSPPLRDKIYTLQMKHPSGAIGTFSFRNGRGYRAGVPASYCINEARDGQMIQYLAIANYFDNFGLVEKTIEGPGVAPMRWTYTDKGDYQDYWAGNGSYCSTCTQSKAVRITQPDGSWIEEIYGIVFRFNEGKLLGRRVGNAAGTVLESEDLTYVSDAQMPSMPFPDRYGWTWGGNDGSSALLRPLQRRQVTRDGVTMTWQANSFDNYGHPANVTRSSSQGASRTDITGYYNDTNAWLLGQVSSQTNNNTGLIELQTTYNAKAMPTEQRRFGKLLQTLNYHADGNVASFADGRGNSTTLNNWKRGIPQSIGFADGSSMSASVDDNGWIRSVTNELGYQTSFDYDAMGRQTRKAFAQGDTVAWNPTIQIFERVDAVEHGLGAGHWRLTTNTGNRNKVTWFDAMWRPALTREQDASNPAATQRYQRFTYDHAGRTTFQSYPDSASNPSTGQWSEFDALGRTTSSSSDSELGLLTTVTAYLPGMRVRTTDARGQSSTTLHRVYDTPGYDMPVAIEHPGGAFTDIGRDVFGKITSIKRRDASGSIALTRSYVYSPQQELCKSIEPETGAMAMGYDAAGNLSWSAAGLPQGAVDNCDASAAHASGRRIDRTYDARNRLKQLVFADASGDQAWQYNGSGLPTQVTTSNPSGKAVTNTYAYSKRGLIIGETLQQPGGVSWSMGYGYDANGALAVLQYPSDLQLALAPNALGQPTRIGSYATGVGYYPNGALRAFNYGNGIAHSMAQNGRGLPARAVDAGVLDNSIVYDKNGNVASITDAIIPAKSKQMQYDALDRLTQATSASFGGDTIYRYTYDVLDNLRSAKLGGVKQHNYWYDARNRMTNVNRDDGSAIVGLDYDVQGNLAKKNGEAFRFDLGNRLRDAAGRETYAYDAHGRRVGSYSSQEGDILSFYGNDGVLRRQDNKRTMKEIEYISLGTHLIAQIEKSTGLAVPRLSGPATVETGSYTLSWSTVGQASRYELRMTANGGLSWSTLYTGSVLSYALTGVPKGARQYQVRACDAKGCSAWSVSTFVRHLPIPVPSVAPTMSGPAVSTGSYLLSWNEVPDATFYRLQEQAQGSSWSVISDGATASHSFGRRLPNRYQYRVAGCSEGGCGPWSETITHDVRLPPPPVPTNVKIRTVNLDWNSGSEASWLPSVGAKYYEIREYEPAWENIPEWNNVYSVGLVLEKVWDGLFLGDIYVRACNESTCSDWAIAVWEKR</sequence>
<dbReference type="Pfam" id="PF05593">
    <property type="entry name" value="RHS_repeat"/>
    <property type="match status" value="1"/>
</dbReference>